<dbReference type="Proteomes" id="UP001460270">
    <property type="component" value="Unassembled WGS sequence"/>
</dbReference>
<comment type="caution">
    <text evidence="2">The sequence shown here is derived from an EMBL/GenBank/DDBJ whole genome shotgun (WGS) entry which is preliminary data.</text>
</comment>
<feature type="region of interest" description="Disordered" evidence="1">
    <location>
        <begin position="19"/>
        <end position="63"/>
    </location>
</feature>
<evidence type="ECO:0000256" key="1">
    <source>
        <dbReference type="SAM" id="MobiDB-lite"/>
    </source>
</evidence>
<protein>
    <submittedName>
        <fullName evidence="2">Uncharacterized protein</fullName>
    </submittedName>
</protein>
<sequence>MLLIEPESVRATVLIRASSRPGDPKRVSVPRTALTGKRHRSAGLGSRSLPGSAFSTEASHRGSGEPLFTGLCLSHGGRAGRGAGFTALCLSHGGSKHCCADHGNLSVPGAALCHGSERTCVDVTSSHGSLSVPKSGSRKRPAVFFKTAAFYVIWSRLKCPPARAQDMIQLNKLLSFNKQNLQQTEVSTRLISGHEPPQHSSLCHSYRTGFSRSFFNPDQTASLRNLLWHHTLSGVSAQQL</sequence>
<keyword evidence="3" id="KW-1185">Reference proteome</keyword>
<evidence type="ECO:0000313" key="2">
    <source>
        <dbReference type="EMBL" id="KAK7940291.1"/>
    </source>
</evidence>
<dbReference type="EMBL" id="JBBPFD010000002">
    <property type="protein sequence ID" value="KAK7940291.1"/>
    <property type="molecule type" value="Genomic_DNA"/>
</dbReference>
<dbReference type="AlphaFoldDB" id="A0AAW0Q2U9"/>
<reference evidence="3" key="1">
    <citation type="submission" date="2024-04" db="EMBL/GenBank/DDBJ databases">
        <title>Salinicola lusitanus LLJ914,a marine bacterium isolated from the Okinawa Trough.</title>
        <authorList>
            <person name="Li J."/>
        </authorList>
    </citation>
    <scope>NUCLEOTIDE SEQUENCE [LARGE SCALE GENOMIC DNA]</scope>
</reference>
<accession>A0AAW0Q2U9</accession>
<organism evidence="2 3">
    <name type="scientific">Mugilogobius chulae</name>
    <name type="common">yellowstripe goby</name>
    <dbReference type="NCBI Taxonomy" id="88201"/>
    <lineage>
        <taxon>Eukaryota</taxon>
        <taxon>Metazoa</taxon>
        <taxon>Chordata</taxon>
        <taxon>Craniata</taxon>
        <taxon>Vertebrata</taxon>
        <taxon>Euteleostomi</taxon>
        <taxon>Actinopterygii</taxon>
        <taxon>Neopterygii</taxon>
        <taxon>Teleostei</taxon>
        <taxon>Neoteleostei</taxon>
        <taxon>Acanthomorphata</taxon>
        <taxon>Gobiaria</taxon>
        <taxon>Gobiiformes</taxon>
        <taxon>Gobioidei</taxon>
        <taxon>Gobiidae</taxon>
        <taxon>Gobionellinae</taxon>
        <taxon>Mugilogobius</taxon>
    </lineage>
</organism>
<name>A0AAW0Q2U9_9GOBI</name>
<gene>
    <name evidence="2" type="ORF">WMY93_003617</name>
</gene>
<evidence type="ECO:0000313" key="3">
    <source>
        <dbReference type="Proteomes" id="UP001460270"/>
    </source>
</evidence>
<proteinExistence type="predicted"/>